<evidence type="ECO:0000259" key="9">
    <source>
        <dbReference type="PROSITE" id="PS51635"/>
    </source>
</evidence>
<comment type="catalytic activity">
    <reaction evidence="6">
        <text>a 1,2-diacyl-sn-glycero-3-phosphocholine + H2O = a 1-acyl-sn-glycero-3-phosphocholine + a fatty acid + H(+)</text>
        <dbReference type="Rhea" id="RHEA:15801"/>
        <dbReference type="ChEBI" id="CHEBI:15377"/>
        <dbReference type="ChEBI" id="CHEBI:15378"/>
        <dbReference type="ChEBI" id="CHEBI:28868"/>
        <dbReference type="ChEBI" id="CHEBI:57643"/>
        <dbReference type="ChEBI" id="CHEBI:58168"/>
        <dbReference type="EC" id="3.1.1.4"/>
    </reaction>
    <physiologicalReaction direction="left-to-right" evidence="6">
        <dbReference type="Rhea" id="RHEA:15802"/>
    </physiologicalReaction>
</comment>
<feature type="short sequence motif" description="GXSXG" evidence="8">
    <location>
        <begin position="416"/>
        <end position="420"/>
    </location>
</feature>
<feature type="domain" description="PNPLA" evidence="9">
    <location>
        <begin position="380"/>
        <end position="562"/>
    </location>
</feature>
<dbReference type="GO" id="GO:0016042">
    <property type="term" value="P:lipid catabolic process"/>
    <property type="evidence" value="ECO:0007669"/>
    <property type="project" value="UniProtKB-UniRule"/>
</dbReference>
<keyword evidence="4 7" id="KW-0040">ANK repeat</keyword>
<gene>
    <name evidence="10" type="primary">PLA2G6</name>
</gene>
<dbReference type="PROSITE" id="PS50088">
    <property type="entry name" value="ANK_REPEAT"/>
    <property type="match status" value="2"/>
</dbReference>
<feature type="short sequence motif" description="DGA/G" evidence="8">
    <location>
        <begin position="549"/>
        <end position="551"/>
    </location>
</feature>
<feature type="repeat" description="ANK" evidence="7">
    <location>
        <begin position="253"/>
        <end position="285"/>
    </location>
</feature>
<keyword evidence="8" id="KW-0442">Lipid degradation</keyword>
<dbReference type="Pfam" id="PF01734">
    <property type="entry name" value="Patatin"/>
    <property type="match status" value="1"/>
</dbReference>
<dbReference type="PROSITE" id="PS51635">
    <property type="entry name" value="PNPLA"/>
    <property type="match status" value="1"/>
</dbReference>
<evidence type="ECO:0000256" key="6">
    <source>
        <dbReference type="ARBA" id="ARBA00023422"/>
    </source>
</evidence>
<dbReference type="InterPro" id="IPR016035">
    <property type="entry name" value="Acyl_Trfase/lysoPLipase"/>
</dbReference>
<evidence type="ECO:0000256" key="5">
    <source>
        <dbReference type="ARBA" id="ARBA00023098"/>
    </source>
</evidence>
<dbReference type="InterPro" id="IPR002110">
    <property type="entry name" value="Ankyrin_rpt"/>
</dbReference>
<accession>T2MHV6</accession>
<dbReference type="Gene3D" id="1.25.40.20">
    <property type="entry name" value="Ankyrin repeat-containing domain"/>
    <property type="match status" value="1"/>
</dbReference>
<dbReference type="PANTHER" id="PTHR24139">
    <property type="entry name" value="CALCIUM-INDEPENDENT PHOSPHOLIPASE A2"/>
    <property type="match status" value="1"/>
</dbReference>
<proteinExistence type="evidence at transcript level"/>
<evidence type="ECO:0000256" key="4">
    <source>
        <dbReference type="ARBA" id="ARBA00023043"/>
    </source>
</evidence>
<feature type="active site" description="Proton acceptor" evidence="8">
    <location>
        <position position="549"/>
    </location>
</feature>
<dbReference type="GO" id="GO:0005739">
    <property type="term" value="C:mitochondrion"/>
    <property type="evidence" value="ECO:0007669"/>
    <property type="project" value="TreeGrafter"/>
</dbReference>
<dbReference type="SUPFAM" id="SSF52151">
    <property type="entry name" value="FabD/lysophospholipase-like"/>
    <property type="match status" value="1"/>
</dbReference>
<dbReference type="AlphaFoldDB" id="T2MHV6"/>
<reference evidence="10" key="1">
    <citation type="journal article" date="2013" name="Genome Biol. Evol.">
        <title>Punctuated emergences of genetic and phenotypic innovations in eumetazoan, bilaterian, euteleostome, and hominidae ancestors.</title>
        <authorList>
            <person name="Wenger Y."/>
            <person name="Galliot B."/>
        </authorList>
    </citation>
    <scope>NUCLEOTIDE SEQUENCE</scope>
    <source>
        <tissue evidence="10">Whole animals</tissue>
    </source>
</reference>
<evidence type="ECO:0000256" key="2">
    <source>
        <dbReference type="ARBA" id="ARBA00022737"/>
    </source>
</evidence>
<dbReference type="PANTHER" id="PTHR24139:SF34">
    <property type="entry name" value="85_88 KDA CALCIUM-INDEPENDENT PHOSPHOLIPASE A2"/>
    <property type="match status" value="1"/>
</dbReference>
<feature type="active site" description="Nucleophile" evidence="8">
    <location>
        <position position="418"/>
    </location>
</feature>
<dbReference type="InterPro" id="IPR002641">
    <property type="entry name" value="PNPLA_dom"/>
</dbReference>
<evidence type="ECO:0000313" key="10">
    <source>
        <dbReference type="EMBL" id="CDG71863.1"/>
    </source>
</evidence>
<feature type="repeat" description="ANK" evidence="7">
    <location>
        <begin position="286"/>
        <end position="318"/>
    </location>
</feature>
<sequence>MGVGKSVNVVEDDLDFYEELTVIKSVSSSNCENVIRLYVCPFEFKAGQGSFEKGSCLNPSSSFVVILVDQFSLKKCFKIYQTESAQDAEVNFNELSKVLLPFVDQFKSIYTTTTLSSLIKLCRSNPSWDVKRIAESLLLPELKETRDSSMHETNEEEQMHQQATIELILREEPKFAHDFFGSAPLQYLTVHHPELVTNFVSTIDLLQQTGKDFKGALDNITKYTESPIHVAIRLSQESVLHYQNIDFNVRNFNNETPLHIMVLRKRLSPCIALIYNGADVNAQDQNGVTPLHHAVLQDDLDILRCLLFLGADVSIKDNSGKTAMDYIDLNQKCSKDIKEIFSLFEIDKNKIKECEKVQPSKIPSRTQSILKMKTNKEAVLSLDGGGMRGLILTEILLTIETLTGCQIYDLFDWISGTSTGSFLALSIANGKSLRYMQRAYLRLGRSCLVGIRPYSTELIDSFLMSEFGEDKKMNEVEYPKLIIPAVLADRRPAMLHFFRNYDAPYDDHYRIRDARFPRPPLPSDQLMWLATRSSCSAPSYFRSTGRYLDGGLIANNPTLDTISEIYKYKKYLGNTSEQQAANIRVIVSLGTGRYALQPLRPIDIYRPSSLWDTPEIVDNLKGFVDLMIDQVSASDDHVVDRAQSWCEMTGINYFRFNPTLSNSIDLNEIDDRLILSMVCDVRKLIASRLDDLCKVANLLLGNE</sequence>
<organism evidence="10">
    <name type="scientific">Hydra vulgaris</name>
    <name type="common">Hydra</name>
    <name type="synonym">Hydra attenuata</name>
    <dbReference type="NCBI Taxonomy" id="6087"/>
    <lineage>
        <taxon>Eukaryota</taxon>
        <taxon>Metazoa</taxon>
        <taxon>Cnidaria</taxon>
        <taxon>Hydrozoa</taxon>
        <taxon>Hydroidolina</taxon>
        <taxon>Anthoathecata</taxon>
        <taxon>Aplanulata</taxon>
        <taxon>Hydridae</taxon>
        <taxon>Hydra</taxon>
    </lineage>
</organism>
<dbReference type="InterPro" id="IPR047148">
    <property type="entry name" value="PLPL9"/>
</dbReference>
<dbReference type="InterPro" id="IPR036770">
    <property type="entry name" value="Ankyrin_rpt-contain_sf"/>
</dbReference>
<evidence type="ECO:0000256" key="8">
    <source>
        <dbReference type="PROSITE-ProRule" id="PRU01161"/>
    </source>
</evidence>
<keyword evidence="2" id="KW-0677">Repeat</keyword>
<feature type="short sequence motif" description="GXGXXG" evidence="8">
    <location>
        <begin position="384"/>
        <end position="389"/>
    </location>
</feature>
<evidence type="ECO:0000256" key="7">
    <source>
        <dbReference type="PROSITE-ProRule" id="PRU00023"/>
    </source>
</evidence>
<dbReference type="GO" id="GO:0052816">
    <property type="term" value="F:long-chain fatty acyl-CoA hydrolase activity"/>
    <property type="evidence" value="ECO:0007669"/>
    <property type="project" value="TreeGrafter"/>
</dbReference>
<keyword evidence="5 8" id="KW-0443">Lipid metabolism</keyword>
<dbReference type="EMBL" id="HAAD01005631">
    <property type="protein sequence ID" value="CDG71863.1"/>
    <property type="molecule type" value="mRNA"/>
</dbReference>
<dbReference type="Pfam" id="PF13857">
    <property type="entry name" value="Ank_5"/>
    <property type="match status" value="1"/>
</dbReference>
<dbReference type="OrthoDB" id="5979950at2759"/>
<dbReference type="SUPFAM" id="SSF48403">
    <property type="entry name" value="Ankyrin repeat"/>
    <property type="match status" value="1"/>
</dbReference>
<protein>
    <recommendedName>
        <fullName evidence="1">phospholipase A2</fullName>
        <ecNumber evidence="1">3.1.1.4</ecNumber>
    </recommendedName>
</protein>
<dbReference type="GO" id="GO:0047499">
    <property type="term" value="F:calcium-independent phospholipase A2 activity"/>
    <property type="evidence" value="ECO:0007669"/>
    <property type="project" value="InterPro"/>
</dbReference>
<evidence type="ECO:0000256" key="3">
    <source>
        <dbReference type="ARBA" id="ARBA00022801"/>
    </source>
</evidence>
<dbReference type="EC" id="3.1.1.4" evidence="1"/>
<dbReference type="PROSITE" id="PS50297">
    <property type="entry name" value="ANK_REP_REGION"/>
    <property type="match status" value="2"/>
</dbReference>
<evidence type="ECO:0000256" key="1">
    <source>
        <dbReference type="ARBA" id="ARBA00013278"/>
    </source>
</evidence>
<dbReference type="GO" id="GO:2000304">
    <property type="term" value="P:positive regulation of ceramide biosynthetic process"/>
    <property type="evidence" value="ECO:0007669"/>
    <property type="project" value="TreeGrafter"/>
</dbReference>
<name>T2MHV6_HYDVU</name>
<keyword evidence="3 8" id="KW-0378">Hydrolase</keyword>
<dbReference type="SMART" id="SM00248">
    <property type="entry name" value="ANK"/>
    <property type="match status" value="2"/>
</dbReference>
<dbReference type="Gene3D" id="3.40.1090.10">
    <property type="entry name" value="Cytosolic phospholipase A2 catalytic domain"/>
    <property type="match status" value="1"/>
</dbReference>